<dbReference type="Pfam" id="PF05962">
    <property type="entry name" value="HutD"/>
    <property type="match status" value="1"/>
</dbReference>
<reference evidence="1 2" key="1">
    <citation type="submission" date="2013-09" db="EMBL/GenBank/DDBJ databases">
        <authorList>
            <consortium name="DOE Joint Genome Institute"/>
            <person name="Klenk H.-P."/>
            <person name="Huntemann M."/>
            <person name="Han J."/>
            <person name="Chen A."/>
            <person name="Kyrpides N."/>
            <person name="Mavromatis K."/>
            <person name="Markowitz V."/>
            <person name="Palaniappan K."/>
            <person name="Ivanova N."/>
            <person name="Schaumberg A."/>
            <person name="Pati A."/>
            <person name="Liolios K."/>
            <person name="Nordberg H.P."/>
            <person name="Cantor M.N."/>
            <person name="Hua S.X."/>
            <person name="Woyke T."/>
        </authorList>
    </citation>
    <scope>NUCLEOTIDE SEQUENCE [LARGE SCALE GENOMIC DNA]</scope>
    <source>
        <strain evidence="1 2">DSM 14336</strain>
    </source>
</reference>
<dbReference type="OrthoDB" id="9800082at2"/>
<dbReference type="Gene3D" id="2.60.120.10">
    <property type="entry name" value="Jelly Rolls"/>
    <property type="match status" value="1"/>
</dbReference>
<evidence type="ECO:0000313" key="1">
    <source>
        <dbReference type="EMBL" id="AHD02775.1"/>
    </source>
</evidence>
<dbReference type="STRING" id="999552.METH_20930"/>
<dbReference type="CDD" id="cd20293">
    <property type="entry name" value="cupin_HutD_N"/>
    <property type="match status" value="1"/>
</dbReference>
<dbReference type="KEGG" id="lmd:METH_20930"/>
<dbReference type="EMBL" id="CP006773">
    <property type="protein sequence ID" value="AHD02775.1"/>
    <property type="molecule type" value="Genomic_DNA"/>
</dbReference>
<dbReference type="InterPro" id="IPR011051">
    <property type="entry name" value="RmlC_Cupin_sf"/>
</dbReference>
<protein>
    <recommendedName>
        <fullName evidence="3">HutD-family protein</fullName>
    </recommendedName>
</protein>
<accession>V9VZJ5</accession>
<dbReference type="PATRIC" id="fig|999552.6.peg.4144"/>
<evidence type="ECO:0008006" key="3">
    <source>
        <dbReference type="Google" id="ProtNLM"/>
    </source>
</evidence>
<dbReference type="PANTHER" id="PTHR37943:SF1">
    <property type="entry name" value="PROTEIN VES"/>
    <property type="match status" value="1"/>
</dbReference>
<dbReference type="PANTHER" id="PTHR37943">
    <property type="entry name" value="PROTEIN VES"/>
    <property type="match status" value="1"/>
</dbReference>
<proteinExistence type="predicted"/>
<evidence type="ECO:0000313" key="2">
    <source>
        <dbReference type="Proteomes" id="UP000018780"/>
    </source>
</evidence>
<dbReference type="InterPro" id="IPR014710">
    <property type="entry name" value="RmlC-like_jellyroll"/>
</dbReference>
<dbReference type="RefSeq" id="WP_024092301.1">
    <property type="nucleotide sequence ID" value="NC_023135.1"/>
</dbReference>
<dbReference type="InterPro" id="IPR010282">
    <property type="entry name" value="Uncharacterised_HutD/Ves"/>
</dbReference>
<dbReference type="HOGENOM" id="CLU_090931_0_0_5"/>
<dbReference type="SUPFAM" id="SSF51182">
    <property type="entry name" value="RmlC-like cupins"/>
    <property type="match status" value="1"/>
</dbReference>
<dbReference type="Proteomes" id="UP000018780">
    <property type="component" value="Chromosome"/>
</dbReference>
<keyword evidence="2" id="KW-1185">Reference proteome</keyword>
<name>V9VZJ5_9RHOB</name>
<sequence>MLISAFKARPVAWKNGGGVTRELAVHEENGTMVWRLSLADISRDGPFSAFPGLSRIHCIVEGAGHILSNSGTRLEARPLQPLPFDGGLELECRLRDGPSKAFNVIYDPARVTADAGILKDGALPAVGNRHVLFVVAGRLEIAGKGHFTPGEGIVMENAASGVVSDGGAIIQVQFLPV</sequence>
<organism evidence="1 2">
    <name type="scientific">Leisingera methylohalidivorans DSM 14336</name>
    <dbReference type="NCBI Taxonomy" id="999552"/>
    <lineage>
        <taxon>Bacteria</taxon>
        <taxon>Pseudomonadati</taxon>
        <taxon>Pseudomonadota</taxon>
        <taxon>Alphaproteobacteria</taxon>
        <taxon>Rhodobacterales</taxon>
        <taxon>Roseobacteraceae</taxon>
        <taxon>Leisingera</taxon>
    </lineage>
</organism>
<dbReference type="AlphaFoldDB" id="V9VZJ5"/>
<gene>
    <name evidence="1" type="ORF">METH_20930</name>
</gene>